<dbReference type="PANTHER" id="PTHR23428">
    <property type="entry name" value="HISTONE H2B"/>
    <property type="match status" value="1"/>
</dbReference>
<evidence type="ECO:0000256" key="1">
    <source>
        <dbReference type="ARBA" id="ARBA00006846"/>
    </source>
</evidence>
<dbReference type="AlphaFoldDB" id="L8YDK3"/>
<keyword evidence="5" id="KW-1185">Reference proteome</keyword>
<dbReference type="InterPro" id="IPR007125">
    <property type="entry name" value="H2A/H2B/H3"/>
</dbReference>
<name>L8YDK3_TUPCH</name>
<reference evidence="5" key="1">
    <citation type="submission" date="2012-07" db="EMBL/GenBank/DDBJ databases">
        <title>Genome of the Chinese tree shrew, a rising model animal genetically related to primates.</title>
        <authorList>
            <person name="Zhang G."/>
            <person name="Fan Y."/>
            <person name="Yao Y."/>
            <person name="Huang Z."/>
        </authorList>
    </citation>
    <scope>NUCLEOTIDE SEQUENCE [LARGE SCALE GENOMIC DNA]</scope>
</reference>
<organism evidence="4 5">
    <name type="scientific">Tupaia chinensis</name>
    <name type="common">Chinese tree shrew</name>
    <name type="synonym">Tupaia belangeri chinensis</name>
    <dbReference type="NCBI Taxonomy" id="246437"/>
    <lineage>
        <taxon>Eukaryota</taxon>
        <taxon>Metazoa</taxon>
        <taxon>Chordata</taxon>
        <taxon>Craniata</taxon>
        <taxon>Vertebrata</taxon>
        <taxon>Euteleostomi</taxon>
        <taxon>Mammalia</taxon>
        <taxon>Eutheria</taxon>
        <taxon>Euarchontoglires</taxon>
        <taxon>Scandentia</taxon>
        <taxon>Tupaiidae</taxon>
        <taxon>Tupaia</taxon>
    </lineage>
</organism>
<dbReference type="GO" id="GO:0046982">
    <property type="term" value="F:protein heterodimerization activity"/>
    <property type="evidence" value="ECO:0007669"/>
    <property type="project" value="InterPro"/>
</dbReference>
<dbReference type="EMBL" id="KB363412">
    <property type="protein sequence ID" value="ELV13030.1"/>
    <property type="molecule type" value="Genomic_DNA"/>
</dbReference>
<dbReference type="InterPro" id="IPR009072">
    <property type="entry name" value="Histone-fold"/>
</dbReference>
<dbReference type="GO" id="GO:0000786">
    <property type="term" value="C:nucleosome"/>
    <property type="evidence" value="ECO:0007669"/>
    <property type="project" value="InterPro"/>
</dbReference>
<feature type="domain" description="Core Histone H2A/H2B/H3" evidence="3">
    <location>
        <begin position="34"/>
        <end position="105"/>
    </location>
</feature>
<dbReference type="eggNOG" id="KOG1744">
    <property type="taxonomic scope" value="Eukaryota"/>
</dbReference>
<dbReference type="STRING" id="246437.L8YDK3"/>
<dbReference type="GO" id="GO:0030527">
    <property type="term" value="F:structural constituent of chromatin"/>
    <property type="evidence" value="ECO:0007669"/>
    <property type="project" value="InterPro"/>
</dbReference>
<evidence type="ECO:0000256" key="2">
    <source>
        <dbReference type="SAM" id="MobiDB-lite"/>
    </source>
</evidence>
<dbReference type="Proteomes" id="UP000011518">
    <property type="component" value="Unassembled WGS sequence"/>
</dbReference>
<sequence>MSSEVGFSPKEAQKASSTTQKQRHCSRRCGPRSMRCPRKNSFAPYFPRVLSQFHRGLRLTPQSVSILDSFVHDFLQRIAEEAASLARYNKSSAITSREIQTAVRLILHGELCKHAVFEGTKALIRYTLSA</sequence>
<feature type="region of interest" description="Disordered" evidence="2">
    <location>
        <begin position="1"/>
        <end position="33"/>
    </location>
</feature>
<dbReference type="OrthoDB" id="9633318at2759"/>
<dbReference type="GO" id="GO:0003677">
    <property type="term" value="F:DNA binding"/>
    <property type="evidence" value="ECO:0007669"/>
    <property type="project" value="InterPro"/>
</dbReference>
<dbReference type="FunCoup" id="L8YDK3">
    <property type="interactions" value="19"/>
</dbReference>
<dbReference type="CDD" id="cd22910">
    <property type="entry name" value="HFD_H2B"/>
    <property type="match status" value="1"/>
</dbReference>
<reference evidence="5" key="2">
    <citation type="journal article" date="2013" name="Nat. Commun.">
        <title>Genome of the Chinese tree shrew.</title>
        <authorList>
            <person name="Fan Y."/>
            <person name="Huang Z.Y."/>
            <person name="Cao C.C."/>
            <person name="Chen C.S."/>
            <person name="Chen Y.X."/>
            <person name="Fan D.D."/>
            <person name="He J."/>
            <person name="Hou H.L."/>
            <person name="Hu L."/>
            <person name="Hu X.T."/>
            <person name="Jiang X.T."/>
            <person name="Lai R."/>
            <person name="Lang Y.S."/>
            <person name="Liang B."/>
            <person name="Liao S.G."/>
            <person name="Mu D."/>
            <person name="Ma Y.Y."/>
            <person name="Niu Y.Y."/>
            <person name="Sun X.Q."/>
            <person name="Xia J.Q."/>
            <person name="Xiao J."/>
            <person name="Xiong Z.Q."/>
            <person name="Xu L."/>
            <person name="Yang L."/>
            <person name="Zhang Y."/>
            <person name="Zhao W."/>
            <person name="Zhao X.D."/>
            <person name="Zheng Y.T."/>
            <person name="Zhou J.M."/>
            <person name="Zhu Y.B."/>
            <person name="Zhang G.J."/>
            <person name="Wang J."/>
            <person name="Yao Y.G."/>
        </authorList>
    </citation>
    <scope>NUCLEOTIDE SEQUENCE [LARGE SCALE GENOMIC DNA]</scope>
</reference>
<evidence type="ECO:0000313" key="4">
    <source>
        <dbReference type="EMBL" id="ELV13030.1"/>
    </source>
</evidence>
<dbReference type="PRINTS" id="PR00621">
    <property type="entry name" value="HISTONEH2B"/>
</dbReference>
<dbReference type="InterPro" id="IPR000558">
    <property type="entry name" value="Histone_H2B"/>
</dbReference>
<dbReference type="KEGG" id="tup:102495144"/>
<dbReference type="Gene3D" id="1.10.20.10">
    <property type="entry name" value="Histone, subunit A"/>
    <property type="match status" value="1"/>
</dbReference>
<dbReference type="SUPFAM" id="SSF47113">
    <property type="entry name" value="Histone-fold"/>
    <property type="match status" value="1"/>
</dbReference>
<evidence type="ECO:0000259" key="3">
    <source>
        <dbReference type="Pfam" id="PF00125"/>
    </source>
</evidence>
<protein>
    <submittedName>
        <fullName evidence="4">Histone H2B 3</fullName>
    </submittedName>
</protein>
<comment type="similarity">
    <text evidence="1">Belongs to the histone H2B family.</text>
</comment>
<dbReference type="InParanoid" id="L8YDK3"/>
<evidence type="ECO:0000313" key="5">
    <source>
        <dbReference type="Proteomes" id="UP000011518"/>
    </source>
</evidence>
<dbReference type="SMART" id="SM00427">
    <property type="entry name" value="H2B"/>
    <property type="match status" value="1"/>
</dbReference>
<feature type="compositionally biased region" description="Basic residues" evidence="2">
    <location>
        <begin position="21"/>
        <end position="33"/>
    </location>
</feature>
<dbReference type="Pfam" id="PF00125">
    <property type="entry name" value="Histone"/>
    <property type="match status" value="1"/>
</dbReference>
<gene>
    <name evidence="4" type="ORF">TREES_T100005641</name>
</gene>
<proteinExistence type="inferred from homology"/>
<accession>L8YDK3</accession>